<proteinExistence type="predicted"/>
<keyword evidence="2" id="KW-1185">Reference proteome</keyword>
<dbReference type="AlphaFoldDB" id="A0A8H6VT36"/>
<reference evidence="1" key="1">
    <citation type="submission" date="2020-05" db="EMBL/GenBank/DDBJ databases">
        <title>Mycena genomes resolve the evolution of fungal bioluminescence.</title>
        <authorList>
            <person name="Tsai I.J."/>
        </authorList>
    </citation>
    <scope>NUCLEOTIDE SEQUENCE</scope>
    <source>
        <strain evidence="1">110903Hualien_Pintung</strain>
    </source>
</reference>
<organism evidence="1 2">
    <name type="scientific">Mycena chlorophos</name>
    <name type="common">Agaric fungus</name>
    <name type="synonym">Agaricus chlorophos</name>
    <dbReference type="NCBI Taxonomy" id="658473"/>
    <lineage>
        <taxon>Eukaryota</taxon>
        <taxon>Fungi</taxon>
        <taxon>Dikarya</taxon>
        <taxon>Basidiomycota</taxon>
        <taxon>Agaricomycotina</taxon>
        <taxon>Agaricomycetes</taxon>
        <taxon>Agaricomycetidae</taxon>
        <taxon>Agaricales</taxon>
        <taxon>Marasmiineae</taxon>
        <taxon>Mycenaceae</taxon>
        <taxon>Mycena</taxon>
    </lineage>
</organism>
<accession>A0A8H6VT36</accession>
<comment type="caution">
    <text evidence="1">The sequence shown here is derived from an EMBL/GenBank/DDBJ whole genome shotgun (WGS) entry which is preliminary data.</text>
</comment>
<dbReference type="EMBL" id="JACAZE010000025">
    <property type="protein sequence ID" value="KAF7290971.1"/>
    <property type="molecule type" value="Genomic_DNA"/>
</dbReference>
<evidence type="ECO:0000313" key="2">
    <source>
        <dbReference type="Proteomes" id="UP000613580"/>
    </source>
</evidence>
<evidence type="ECO:0000313" key="1">
    <source>
        <dbReference type="EMBL" id="KAF7290971.1"/>
    </source>
</evidence>
<dbReference type="Proteomes" id="UP000613580">
    <property type="component" value="Unassembled WGS sequence"/>
</dbReference>
<name>A0A8H6VT36_MYCCL</name>
<gene>
    <name evidence="1" type="ORF">HMN09_01275800</name>
</gene>
<sequence length="83" mass="8931">MVCALHATGDAVRVAPGRALRRARKLRTCSLDVVFRRVQPNNDELRPAVMGALRNLRAVRLSLTVRLCAAKAGGGAGSGHEWL</sequence>
<protein>
    <submittedName>
        <fullName evidence="1">Uncharacterized protein</fullName>
    </submittedName>
</protein>